<proteinExistence type="inferred from homology"/>
<evidence type="ECO:0000256" key="1">
    <source>
        <dbReference type="ARBA" id="ARBA00009156"/>
    </source>
</evidence>
<evidence type="ECO:0000256" key="5">
    <source>
        <dbReference type="ARBA" id="ARBA00022840"/>
    </source>
</evidence>
<dbReference type="PROSITE" id="PS00445">
    <property type="entry name" value="FGGY_KINASES_2"/>
    <property type="match status" value="1"/>
</dbReference>
<keyword evidence="4 7" id="KW-0418">Kinase</keyword>
<dbReference type="GO" id="GO:0005524">
    <property type="term" value="F:ATP binding"/>
    <property type="evidence" value="ECO:0007669"/>
    <property type="project" value="UniProtKB-KW"/>
</dbReference>
<dbReference type="Pfam" id="PF02782">
    <property type="entry name" value="FGGY_C"/>
    <property type="match status" value="1"/>
</dbReference>
<sequence>MGADHCNGVYVVPAFTGLGAPYWDPYARGAILGLSRGANRNHIVRATLESIAYQTRDVLEAMQFDSGEKLKSLRVDGGATANNFLMQFQADILNTPVERPVVKEVTALGAAYLAGLATGFWKDLDELRDKADVERTFLPDDDEAKRIKRYKG</sequence>
<dbReference type="GO" id="GO:0019563">
    <property type="term" value="P:glycerol catabolic process"/>
    <property type="evidence" value="ECO:0007669"/>
    <property type="project" value="TreeGrafter"/>
</dbReference>
<dbReference type="PANTHER" id="PTHR10196">
    <property type="entry name" value="SUGAR KINASE"/>
    <property type="match status" value="1"/>
</dbReference>
<dbReference type="InterPro" id="IPR018485">
    <property type="entry name" value="FGGY_C"/>
</dbReference>
<keyword evidence="5" id="KW-0067">ATP-binding</keyword>
<dbReference type="InterPro" id="IPR043129">
    <property type="entry name" value="ATPase_NBD"/>
</dbReference>
<comment type="similarity">
    <text evidence="1">Belongs to the FGGY kinase family.</text>
</comment>
<dbReference type="GO" id="GO:0005829">
    <property type="term" value="C:cytosol"/>
    <property type="evidence" value="ECO:0007669"/>
    <property type="project" value="TreeGrafter"/>
</dbReference>
<dbReference type="PANTHER" id="PTHR10196:SF69">
    <property type="entry name" value="GLYCEROL KINASE"/>
    <property type="match status" value="1"/>
</dbReference>
<dbReference type="GO" id="GO:0004370">
    <property type="term" value="F:glycerol kinase activity"/>
    <property type="evidence" value="ECO:0007669"/>
    <property type="project" value="UniProtKB-EC"/>
</dbReference>
<gene>
    <name evidence="7" type="primary">glpK_1</name>
    <name evidence="7" type="ORF">NCTC4101_01154</name>
</gene>
<dbReference type="EC" id="2.7.1.30" evidence="7"/>
<feature type="domain" description="Carbohydrate kinase FGGY C-terminal" evidence="6">
    <location>
        <begin position="6"/>
        <end position="117"/>
    </location>
</feature>
<dbReference type="SUPFAM" id="SSF53067">
    <property type="entry name" value="Actin-like ATPase domain"/>
    <property type="match status" value="1"/>
</dbReference>
<evidence type="ECO:0000259" key="6">
    <source>
        <dbReference type="Pfam" id="PF02782"/>
    </source>
</evidence>
<evidence type="ECO:0000256" key="2">
    <source>
        <dbReference type="ARBA" id="ARBA00022679"/>
    </source>
</evidence>
<dbReference type="InterPro" id="IPR018483">
    <property type="entry name" value="Carb_kinase_FGGY_CS"/>
</dbReference>
<accession>A0A486XER6</accession>
<protein>
    <submittedName>
        <fullName evidence="7">Glycerol kinase</fullName>
        <ecNumber evidence="7">2.7.1.30</ecNumber>
    </submittedName>
</protein>
<dbReference type="AlphaFoldDB" id="A0A486XER6"/>
<name>A0A486XER6_9PAST</name>
<keyword evidence="3" id="KW-0547">Nucleotide-binding</keyword>
<organism evidence="7">
    <name type="scientific">uncultured Avibacterium sp</name>
    <dbReference type="NCBI Taxonomy" id="1936169"/>
    <lineage>
        <taxon>Bacteria</taxon>
        <taxon>Pseudomonadati</taxon>
        <taxon>Pseudomonadota</taxon>
        <taxon>Gammaproteobacteria</taxon>
        <taxon>Pasteurellales</taxon>
        <taxon>Pasteurellaceae</taxon>
        <taxon>Avibacterium</taxon>
        <taxon>environmental samples</taxon>
    </lineage>
</organism>
<dbReference type="Gene3D" id="3.30.420.40">
    <property type="match status" value="1"/>
</dbReference>
<evidence type="ECO:0000313" key="7">
    <source>
        <dbReference type="EMBL" id="VGM95753.1"/>
    </source>
</evidence>
<evidence type="ECO:0000256" key="4">
    <source>
        <dbReference type="ARBA" id="ARBA00022777"/>
    </source>
</evidence>
<reference evidence="7" key="1">
    <citation type="submission" date="2019-03" db="EMBL/GenBank/DDBJ databases">
        <authorList>
            <consortium name="Pathogen Informatics"/>
        </authorList>
    </citation>
    <scope>NUCLEOTIDE SEQUENCE</scope>
    <source>
        <strain evidence="7">Unknown</strain>
    </source>
</reference>
<evidence type="ECO:0000256" key="3">
    <source>
        <dbReference type="ARBA" id="ARBA00022741"/>
    </source>
</evidence>
<dbReference type="EMBL" id="CAAHDN010000013">
    <property type="protein sequence ID" value="VGM95753.1"/>
    <property type="molecule type" value="Genomic_DNA"/>
</dbReference>
<keyword evidence="2 7" id="KW-0808">Transferase</keyword>